<gene>
    <name evidence="4" type="ORF">NC00_09580</name>
</gene>
<dbReference type="PANTHER" id="PTHR46696:SF1">
    <property type="entry name" value="CYTOCHROME P450 YJIB-RELATED"/>
    <property type="match status" value="1"/>
</dbReference>
<evidence type="ECO:0000256" key="1">
    <source>
        <dbReference type="ARBA" id="ARBA00001971"/>
    </source>
</evidence>
<organism evidence="4 5">
    <name type="scientific">Xanthomonas cannabis pv. phaseoli</name>
    <dbReference type="NCBI Taxonomy" id="1885902"/>
    <lineage>
        <taxon>Bacteria</taxon>
        <taxon>Pseudomonadati</taxon>
        <taxon>Pseudomonadota</taxon>
        <taxon>Gammaproteobacteria</taxon>
        <taxon>Lysobacterales</taxon>
        <taxon>Lysobacteraceae</taxon>
        <taxon>Xanthomonas</taxon>
    </lineage>
</organism>
<dbReference type="Pfam" id="PF00067">
    <property type="entry name" value="p450"/>
    <property type="match status" value="1"/>
</dbReference>
<comment type="cofactor">
    <cofactor evidence="1">
        <name>heme</name>
        <dbReference type="ChEBI" id="CHEBI:30413"/>
    </cofactor>
</comment>
<dbReference type="InterPro" id="IPR001128">
    <property type="entry name" value="Cyt_P450"/>
</dbReference>
<dbReference type="SUPFAM" id="SSF48264">
    <property type="entry name" value="Cytochrome P450"/>
    <property type="match status" value="1"/>
</dbReference>
<comment type="similarity">
    <text evidence="2">Belongs to the cytochrome P450 family.</text>
</comment>
<dbReference type="Gene3D" id="1.10.630.10">
    <property type="entry name" value="Cytochrome P450"/>
    <property type="match status" value="1"/>
</dbReference>
<evidence type="ECO:0000256" key="3">
    <source>
        <dbReference type="SAM" id="MobiDB-lite"/>
    </source>
</evidence>
<feature type="region of interest" description="Disordered" evidence="3">
    <location>
        <begin position="400"/>
        <end position="421"/>
    </location>
</feature>
<dbReference type="GO" id="GO:0005506">
    <property type="term" value="F:iron ion binding"/>
    <property type="evidence" value="ECO:0007669"/>
    <property type="project" value="InterPro"/>
</dbReference>
<protein>
    <submittedName>
        <fullName evidence="4">Cytochrome P450</fullName>
    </submittedName>
</protein>
<sequence length="421" mass="47137">MAQAPHWDVLPQLLRDGYLFVGKQCDALGSDAFAARLALRPVVFARGPDAVATFYHPGRFTRVAALPPTTLRLLQGKGSVQQLDGDAHLHRKQLFMAVLSPAQTSRLVDCFMDEWQQRAGNWARSAYVVLQHEAEHVLYRAACRWAGLALHGQDSRAMARDVAAMIDGAGAVGLRWLRGWHGRRRVEQWVGRSVRNLCRAKTPAQSSIAAAVVTHCELDGRPVSEAVATTELINLLRPIVAIACWISFAALALHEDPTLRPRLRAGEPGLLQNLVQEVRRHYPFFPMVAGRVRVPFEWRGRPFRQGDRMMLDLYGSNHHPGVWRQPHVLDPSRFRRWQGSAFDFVAQGGGVFDRDHRCPGENPTISLLMAAVDALAASDYVLPVQDLHYPLNRFPSQPRSGMVLSHFQPGDRRTPRDLHAV</sequence>
<dbReference type="CDD" id="cd11067">
    <property type="entry name" value="CYP152"/>
    <property type="match status" value="1"/>
</dbReference>
<dbReference type="InterPro" id="IPR036396">
    <property type="entry name" value="Cyt_P450_sf"/>
</dbReference>
<dbReference type="EMBL" id="JRQI01000030">
    <property type="protein sequence ID" value="KGK58077.1"/>
    <property type="molecule type" value="Genomic_DNA"/>
</dbReference>
<dbReference type="GO" id="GO:0016705">
    <property type="term" value="F:oxidoreductase activity, acting on paired donors, with incorporation or reduction of molecular oxygen"/>
    <property type="evidence" value="ECO:0007669"/>
    <property type="project" value="InterPro"/>
</dbReference>
<dbReference type="GO" id="GO:0020037">
    <property type="term" value="F:heme binding"/>
    <property type="evidence" value="ECO:0007669"/>
    <property type="project" value="InterPro"/>
</dbReference>
<evidence type="ECO:0000256" key="2">
    <source>
        <dbReference type="ARBA" id="ARBA00010617"/>
    </source>
</evidence>
<dbReference type="AlphaFoldDB" id="A0AB34P982"/>
<name>A0AB34P982_9XANT</name>
<dbReference type="PANTHER" id="PTHR46696">
    <property type="entry name" value="P450, PUTATIVE (EUROFUNG)-RELATED"/>
    <property type="match status" value="1"/>
</dbReference>
<evidence type="ECO:0000313" key="5">
    <source>
        <dbReference type="Proteomes" id="UP000029879"/>
    </source>
</evidence>
<comment type="caution">
    <text evidence="4">The sequence shown here is derived from an EMBL/GenBank/DDBJ whole genome shotgun (WGS) entry which is preliminary data.</text>
</comment>
<evidence type="ECO:0000313" key="4">
    <source>
        <dbReference type="EMBL" id="KGK58077.1"/>
    </source>
</evidence>
<dbReference type="GO" id="GO:0004497">
    <property type="term" value="F:monooxygenase activity"/>
    <property type="evidence" value="ECO:0007669"/>
    <property type="project" value="InterPro"/>
</dbReference>
<reference evidence="4 5" key="1">
    <citation type="submission" date="2014-10" db="EMBL/GenBank/DDBJ databases">
        <title>Genome sequence of a Xanthomonas strain that is pathogenic on beans.</title>
        <authorList>
            <person name="Aritua V."/>
            <person name="Sapp M."/>
            <person name="Harrison J."/>
            <person name="Smith J."/>
            <person name="Studholme D."/>
        </authorList>
    </citation>
    <scope>NUCLEOTIDE SEQUENCE [LARGE SCALE GENOMIC DNA]</scope>
    <source>
        <strain evidence="4 5">Nyagatare</strain>
    </source>
</reference>
<accession>A0AB34P982</accession>
<proteinExistence type="inferred from homology"/>
<feature type="compositionally biased region" description="Basic and acidic residues" evidence="3">
    <location>
        <begin position="409"/>
        <end position="421"/>
    </location>
</feature>
<dbReference type="Proteomes" id="UP000029879">
    <property type="component" value="Unassembled WGS sequence"/>
</dbReference>